<evidence type="ECO:0000313" key="3">
    <source>
        <dbReference type="Proteomes" id="UP001500393"/>
    </source>
</evidence>
<keyword evidence="3" id="KW-1185">Reference proteome</keyword>
<name>A0ABN2DPD1_9ACTN</name>
<dbReference type="EMBL" id="BAAAOS010000022">
    <property type="protein sequence ID" value="GAA1582158.1"/>
    <property type="molecule type" value="Genomic_DNA"/>
</dbReference>
<organism evidence="2 3">
    <name type="scientific">Kribbella sancticallisti</name>
    <dbReference type="NCBI Taxonomy" id="460087"/>
    <lineage>
        <taxon>Bacteria</taxon>
        <taxon>Bacillati</taxon>
        <taxon>Actinomycetota</taxon>
        <taxon>Actinomycetes</taxon>
        <taxon>Propionibacteriales</taxon>
        <taxon>Kribbellaceae</taxon>
        <taxon>Kribbella</taxon>
    </lineage>
</organism>
<feature type="region of interest" description="Disordered" evidence="1">
    <location>
        <begin position="41"/>
        <end position="71"/>
    </location>
</feature>
<proteinExistence type="predicted"/>
<protein>
    <submittedName>
        <fullName evidence="2">Uncharacterized protein</fullName>
    </submittedName>
</protein>
<dbReference type="Proteomes" id="UP001500393">
    <property type="component" value="Unassembled WGS sequence"/>
</dbReference>
<evidence type="ECO:0000256" key="1">
    <source>
        <dbReference type="SAM" id="MobiDB-lite"/>
    </source>
</evidence>
<sequence length="71" mass="7609">MKWRWIGPGYGAWQTIWTVLVADADLVAAAAAVFRDQRETSGLPLASDGSGVAEQPDLTAQRAAPVGDRLR</sequence>
<evidence type="ECO:0000313" key="2">
    <source>
        <dbReference type="EMBL" id="GAA1582158.1"/>
    </source>
</evidence>
<comment type="caution">
    <text evidence="2">The sequence shown here is derived from an EMBL/GenBank/DDBJ whole genome shotgun (WGS) entry which is preliminary data.</text>
</comment>
<reference evidence="2 3" key="1">
    <citation type="journal article" date="2019" name="Int. J. Syst. Evol. Microbiol.">
        <title>The Global Catalogue of Microorganisms (GCM) 10K type strain sequencing project: providing services to taxonomists for standard genome sequencing and annotation.</title>
        <authorList>
            <consortium name="The Broad Institute Genomics Platform"/>
            <consortium name="The Broad Institute Genome Sequencing Center for Infectious Disease"/>
            <person name="Wu L."/>
            <person name="Ma J."/>
        </authorList>
    </citation>
    <scope>NUCLEOTIDE SEQUENCE [LARGE SCALE GENOMIC DNA]</scope>
    <source>
        <strain evidence="2 3">JCM 14969</strain>
    </source>
</reference>
<gene>
    <name evidence="2" type="ORF">GCM10009789_39880</name>
</gene>
<accession>A0ABN2DPD1</accession>